<evidence type="ECO:0000313" key="3">
    <source>
        <dbReference type="Proteomes" id="UP000226431"/>
    </source>
</evidence>
<reference evidence="2 3" key="1">
    <citation type="submission" date="2017-06" db="EMBL/GenBank/DDBJ databases">
        <title>Ant-infecting Ophiocordyceps genomes reveal a high diversity of potential behavioral manipulation genes and a possible major role for enterotoxins.</title>
        <authorList>
            <person name="De Bekker C."/>
            <person name="Evans H.C."/>
            <person name="Brachmann A."/>
            <person name="Hughes D.P."/>
        </authorList>
    </citation>
    <scope>NUCLEOTIDE SEQUENCE [LARGE SCALE GENOMIC DNA]</scope>
    <source>
        <strain evidence="2 3">Map16</strain>
    </source>
</reference>
<evidence type="ECO:0000313" key="2">
    <source>
        <dbReference type="EMBL" id="PHH72471.1"/>
    </source>
</evidence>
<feature type="compositionally biased region" description="Basic and acidic residues" evidence="1">
    <location>
        <begin position="53"/>
        <end position="66"/>
    </location>
</feature>
<sequence length="66" mass="7232">MDSSKKQEKKQGEKQFSIQPIEGTGGDSAKMSSHNAQPGPVMVDKMPGQEGTAEERRARMEALNKQ</sequence>
<keyword evidence="3" id="KW-1185">Reference proteome</keyword>
<name>A0A2C5YZX5_9HYPO</name>
<organism evidence="2 3">
    <name type="scientific">Ophiocordyceps camponoti-rufipedis</name>
    <dbReference type="NCBI Taxonomy" id="2004952"/>
    <lineage>
        <taxon>Eukaryota</taxon>
        <taxon>Fungi</taxon>
        <taxon>Dikarya</taxon>
        <taxon>Ascomycota</taxon>
        <taxon>Pezizomycotina</taxon>
        <taxon>Sordariomycetes</taxon>
        <taxon>Hypocreomycetidae</taxon>
        <taxon>Hypocreales</taxon>
        <taxon>Ophiocordycipitaceae</taxon>
        <taxon>Ophiocordyceps</taxon>
    </lineage>
</organism>
<evidence type="ECO:0000256" key="1">
    <source>
        <dbReference type="SAM" id="MobiDB-lite"/>
    </source>
</evidence>
<feature type="compositionally biased region" description="Basic and acidic residues" evidence="1">
    <location>
        <begin position="1"/>
        <end position="13"/>
    </location>
</feature>
<proteinExistence type="predicted"/>
<dbReference type="OrthoDB" id="2532734at2759"/>
<accession>A0A2C5YZX5</accession>
<dbReference type="Proteomes" id="UP000226431">
    <property type="component" value="Unassembled WGS sequence"/>
</dbReference>
<protein>
    <submittedName>
        <fullName evidence="2">Uncharacterized protein</fullName>
    </submittedName>
</protein>
<gene>
    <name evidence="2" type="ORF">CDD80_4513</name>
</gene>
<dbReference type="AlphaFoldDB" id="A0A2C5YZX5"/>
<feature type="region of interest" description="Disordered" evidence="1">
    <location>
        <begin position="1"/>
        <end position="66"/>
    </location>
</feature>
<dbReference type="EMBL" id="NJES01000418">
    <property type="protein sequence ID" value="PHH72471.1"/>
    <property type="molecule type" value="Genomic_DNA"/>
</dbReference>
<comment type="caution">
    <text evidence="2">The sequence shown here is derived from an EMBL/GenBank/DDBJ whole genome shotgun (WGS) entry which is preliminary data.</text>
</comment>